<dbReference type="PRINTS" id="PR00471">
    <property type="entry name" value="ACETATEKNASE"/>
</dbReference>
<comment type="catalytic activity">
    <reaction evidence="9">
        <text>acetate + ATP = acetyl phosphate + ADP</text>
        <dbReference type="Rhea" id="RHEA:11352"/>
        <dbReference type="ChEBI" id="CHEBI:22191"/>
        <dbReference type="ChEBI" id="CHEBI:30089"/>
        <dbReference type="ChEBI" id="CHEBI:30616"/>
        <dbReference type="ChEBI" id="CHEBI:456216"/>
        <dbReference type="EC" id="2.7.2.1"/>
    </reaction>
</comment>
<feature type="site" description="Transition state stabilizer" evidence="9">
    <location>
        <position position="176"/>
    </location>
</feature>
<dbReference type="Proteomes" id="UP000557717">
    <property type="component" value="Unassembled WGS sequence"/>
</dbReference>
<keyword evidence="4 9" id="KW-0479">Metal-binding</keyword>
<keyword evidence="5 9" id="KW-0547">Nucleotide-binding</keyword>
<comment type="caution">
    <text evidence="11">The sequence shown here is derived from an EMBL/GenBank/DDBJ whole genome shotgun (WGS) entry which is preliminary data.</text>
</comment>
<keyword evidence="3 9" id="KW-0808">Transferase</keyword>
<comment type="subunit">
    <text evidence="9">Homodimer.</text>
</comment>
<feature type="site" description="Transition state stabilizer" evidence="9">
    <location>
        <position position="237"/>
    </location>
</feature>
<feature type="binding site" evidence="9">
    <location>
        <begin position="327"/>
        <end position="331"/>
    </location>
    <ligand>
        <name>ATP</name>
        <dbReference type="ChEBI" id="CHEBI:30616"/>
    </ligand>
</feature>
<dbReference type="Gene3D" id="3.30.420.40">
    <property type="match status" value="2"/>
</dbReference>
<dbReference type="GO" id="GO:0006085">
    <property type="term" value="P:acetyl-CoA biosynthetic process"/>
    <property type="evidence" value="ECO:0007669"/>
    <property type="project" value="UniProtKB-UniRule"/>
</dbReference>
<dbReference type="AlphaFoldDB" id="A0A840VER5"/>
<dbReference type="PANTHER" id="PTHR21060">
    <property type="entry name" value="ACETATE KINASE"/>
    <property type="match status" value="1"/>
</dbReference>
<dbReference type="InterPro" id="IPR004372">
    <property type="entry name" value="Ac/propionate_kinase"/>
</dbReference>
<dbReference type="PANTHER" id="PTHR21060:SF21">
    <property type="entry name" value="ACETATE KINASE"/>
    <property type="match status" value="1"/>
</dbReference>
<dbReference type="InterPro" id="IPR023865">
    <property type="entry name" value="Aliphatic_acid_kinase_CS"/>
</dbReference>
<dbReference type="CDD" id="cd24010">
    <property type="entry name" value="ASKHA_NBD_AcK_PK"/>
    <property type="match status" value="1"/>
</dbReference>
<dbReference type="UniPathway" id="UPA00340">
    <property type="reaction ID" value="UER00458"/>
</dbReference>
<dbReference type="InterPro" id="IPR043129">
    <property type="entry name" value="ATPase_NBD"/>
</dbReference>
<protein>
    <recommendedName>
        <fullName evidence="9">Acetate kinase</fullName>
        <ecNumber evidence="9">2.7.2.1</ecNumber>
    </recommendedName>
    <alternativeName>
        <fullName evidence="9">Acetokinase</fullName>
    </alternativeName>
</protein>
<evidence type="ECO:0000256" key="9">
    <source>
        <dbReference type="HAMAP-Rule" id="MF_00020"/>
    </source>
</evidence>
<evidence type="ECO:0000256" key="3">
    <source>
        <dbReference type="ARBA" id="ARBA00022679"/>
    </source>
</evidence>
<feature type="binding site" evidence="9">
    <location>
        <position position="7"/>
    </location>
    <ligand>
        <name>Mg(2+)</name>
        <dbReference type="ChEBI" id="CHEBI:18420"/>
    </ligand>
</feature>
<dbReference type="GO" id="GO:0005829">
    <property type="term" value="C:cytosol"/>
    <property type="evidence" value="ECO:0007669"/>
    <property type="project" value="TreeGrafter"/>
</dbReference>
<keyword evidence="7 9" id="KW-0067">ATP-binding</keyword>
<dbReference type="EC" id="2.7.2.1" evidence="9"/>
<name>A0A840VER5_9BACT</name>
<comment type="similarity">
    <text evidence="1 9 10">Belongs to the acetokinase family.</text>
</comment>
<feature type="binding site" evidence="9">
    <location>
        <begin position="278"/>
        <end position="280"/>
    </location>
    <ligand>
        <name>ATP</name>
        <dbReference type="ChEBI" id="CHEBI:30616"/>
    </ligand>
</feature>
<evidence type="ECO:0000256" key="5">
    <source>
        <dbReference type="ARBA" id="ARBA00022741"/>
    </source>
</evidence>
<comment type="pathway">
    <text evidence="9">Metabolic intermediate biosynthesis; acetyl-CoA biosynthesis; acetyl-CoA from acetate: step 1/2.</text>
</comment>
<evidence type="ECO:0000256" key="7">
    <source>
        <dbReference type="ARBA" id="ARBA00022840"/>
    </source>
</evidence>
<evidence type="ECO:0000256" key="8">
    <source>
        <dbReference type="ARBA" id="ARBA00022842"/>
    </source>
</evidence>
<comment type="cofactor">
    <cofactor evidence="9">
        <name>Mg(2+)</name>
        <dbReference type="ChEBI" id="CHEBI:18420"/>
    </cofactor>
    <cofactor evidence="9">
        <name>Mn(2+)</name>
        <dbReference type="ChEBI" id="CHEBI:29035"/>
    </cofactor>
    <text evidence="9">Mg(2+). Can also accept Mn(2+).</text>
</comment>
<feature type="active site" description="Proton donor/acceptor" evidence="9">
    <location>
        <position position="144"/>
    </location>
</feature>
<feature type="binding site" evidence="9">
    <location>
        <position position="382"/>
    </location>
    <ligand>
        <name>Mg(2+)</name>
        <dbReference type="ChEBI" id="CHEBI:18420"/>
    </ligand>
</feature>
<evidence type="ECO:0000256" key="1">
    <source>
        <dbReference type="ARBA" id="ARBA00008748"/>
    </source>
</evidence>
<gene>
    <name evidence="9" type="primary">ackA</name>
    <name evidence="11" type="ORF">HNR46_002585</name>
</gene>
<keyword evidence="2 9" id="KW-0963">Cytoplasm</keyword>
<dbReference type="PIRSF" id="PIRSF000722">
    <property type="entry name" value="Acetate_prop_kin"/>
    <property type="match status" value="1"/>
</dbReference>
<evidence type="ECO:0000313" key="12">
    <source>
        <dbReference type="Proteomes" id="UP000557717"/>
    </source>
</evidence>
<comment type="function">
    <text evidence="9">Catalyzes the formation of acetyl phosphate from acetate and ATP. Can also catalyze the reverse reaction.</text>
</comment>
<feature type="binding site" evidence="9">
    <location>
        <position position="14"/>
    </location>
    <ligand>
        <name>ATP</name>
        <dbReference type="ChEBI" id="CHEBI:30616"/>
    </ligand>
</feature>
<dbReference type="PROSITE" id="PS01075">
    <property type="entry name" value="ACETATE_KINASE_1"/>
    <property type="match status" value="1"/>
</dbReference>
<dbReference type="GO" id="GO:0005524">
    <property type="term" value="F:ATP binding"/>
    <property type="evidence" value="ECO:0007669"/>
    <property type="project" value="UniProtKB-KW"/>
</dbReference>
<evidence type="ECO:0000256" key="10">
    <source>
        <dbReference type="RuleBase" id="RU003835"/>
    </source>
</evidence>
<accession>A0A840VER5</accession>
<evidence type="ECO:0000256" key="4">
    <source>
        <dbReference type="ARBA" id="ARBA00022723"/>
    </source>
</evidence>
<dbReference type="Pfam" id="PF00871">
    <property type="entry name" value="Acetate_kinase"/>
    <property type="match status" value="1"/>
</dbReference>
<comment type="subcellular location">
    <subcellularLocation>
        <location evidence="9">Cytoplasm</location>
    </subcellularLocation>
</comment>
<evidence type="ECO:0000256" key="6">
    <source>
        <dbReference type="ARBA" id="ARBA00022777"/>
    </source>
</evidence>
<feature type="binding site" evidence="9">
    <location>
        <begin position="204"/>
        <end position="208"/>
    </location>
    <ligand>
        <name>ATP</name>
        <dbReference type="ChEBI" id="CHEBI:30616"/>
    </ligand>
</feature>
<dbReference type="RefSeq" id="WP_184019294.1">
    <property type="nucleotide sequence ID" value="NZ_JACHFD010000012.1"/>
</dbReference>
<feature type="binding site" evidence="9">
    <location>
        <position position="87"/>
    </location>
    <ligand>
        <name>substrate</name>
    </ligand>
</feature>
<dbReference type="GO" id="GO:0000287">
    <property type="term" value="F:magnesium ion binding"/>
    <property type="evidence" value="ECO:0007669"/>
    <property type="project" value="UniProtKB-UniRule"/>
</dbReference>
<dbReference type="InterPro" id="IPR000890">
    <property type="entry name" value="Aliphatic_acid_kin_short-chain"/>
</dbReference>
<evidence type="ECO:0000256" key="2">
    <source>
        <dbReference type="ARBA" id="ARBA00022490"/>
    </source>
</evidence>
<dbReference type="EMBL" id="JACHFD010000012">
    <property type="protein sequence ID" value="MBB5352340.1"/>
    <property type="molecule type" value="Genomic_DNA"/>
</dbReference>
<dbReference type="GO" id="GO:0006083">
    <property type="term" value="P:acetate metabolic process"/>
    <property type="evidence" value="ECO:0007669"/>
    <property type="project" value="TreeGrafter"/>
</dbReference>
<organism evidence="11 12">
    <name type="scientific">Haloferula luteola</name>
    <dbReference type="NCBI Taxonomy" id="595692"/>
    <lineage>
        <taxon>Bacteria</taxon>
        <taxon>Pseudomonadati</taxon>
        <taxon>Verrucomicrobiota</taxon>
        <taxon>Verrucomicrobiia</taxon>
        <taxon>Verrucomicrobiales</taxon>
        <taxon>Verrucomicrobiaceae</taxon>
        <taxon>Haloferula</taxon>
    </lineage>
</organism>
<keyword evidence="12" id="KW-1185">Reference proteome</keyword>
<proteinExistence type="inferred from homology"/>
<evidence type="ECO:0000313" key="11">
    <source>
        <dbReference type="EMBL" id="MBB5352340.1"/>
    </source>
</evidence>
<keyword evidence="6 9" id="KW-0418">Kinase</keyword>
<sequence>MGVLVINCGSSSVKFALFSASNPHPVAHGIVERLLGPHASGELRLPDGTTLPLSVAEPGDHQAGLRAALDTLRAQPGLESVEAIGHRIVHGGQDFAAPTRITPEVLATIRGLASLAPVHAIPNALGIEAATALFPDVPQVAVFDTAFHQSIEPRVYRYAIPEELYQDYGIRRYGFHGTSHAWVAARAVEQLGLPQDQHRLLTAHLGNGCSATAVLHGHSADTSMGLTPLEGLVMGTRSGNVDPNLHLFLHQQTGMSLEEITALLNQKSGLAGLAGVTDMRQIAEKDAQGDPSAHLAIEVFTFRLARELAGLCAALGGPPDALVFTGGIGENSARIRRDTVAQLGALGFKLHPAANDIHGRESAGCISPPGTAPAVLVVPTNEEFAIASATLQLIGLA</sequence>
<dbReference type="NCBIfam" id="TIGR00016">
    <property type="entry name" value="ackA"/>
    <property type="match status" value="1"/>
</dbReference>
<reference evidence="11 12" key="1">
    <citation type="submission" date="2020-08" db="EMBL/GenBank/DDBJ databases">
        <title>Genomic Encyclopedia of Type Strains, Phase IV (KMG-IV): sequencing the most valuable type-strain genomes for metagenomic binning, comparative biology and taxonomic classification.</title>
        <authorList>
            <person name="Goeker M."/>
        </authorList>
    </citation>
    <scope>NUCLEOTIDE SEQUENCE [LARGE SCALE GENOMIC DNA]</scope>
    <source>
        <strain evidence="11 12">YC6886</strain>
    </source>
</reference>
<keyword evidence="8 9" id="KW-0460">Magnesium</keyword>
<dbReference type="GO" id="GO:0008776">
    <property type="term" value="F:acetate kinase activity"/>
    <property type="evidence" value="ECO:0007669"/>
    <property type="project" value="UniProtKB-UniRule"/>
</dbReference>
<dbReference type="SUPFAM" id="SSF53067">
    <property type="entry name" value="Actin-like ATPase domain"/>
    <property type="match status" value="2"/>
</dbReference>
<dbReference type="HAMAP" id="MF_00020">
    <property type="entry name" value="Acetate_kinase"/>
    <property type="match status" value="1"/>
</dbReference>
<dbReference type="PROSITE" id="PS01076">
    <property type="entry name" value="ACETATE_KINASE_2"/>
    <property type="match status" value="1"/>
</dbReference>